<evidence type="ECO:0000256" key="1">
    <source>
        <dbReference type="ARBA" id="ARBA00022664"/>
    </source>
</evidence>
<keyword evidence="3 5" id="KW-0863">Zinc-finger</keyword>
<dbReference type="PANTHER" id="PTHR12072">
    <property type="entry name" value="CWF19, CELL CYCLE CONTROL PROTEIN"/>
    <property type="match status" value="1"/>
</dbReference>
<dbReference type="InterPro" id="IPR036265">
    <property type="entry name" value="HIT-like_sf"/>
</dbReference>
<dbReference type="SUPFAM" id="SSF57756">
    <property type="entry name" value="Retrovirus zinc finger-like domains"/>
    <property type="match status" value="1"/>
</dbReference>
<evidence type="ECO:0000256" key="5">
    <source>
        <dbReference type="PROSITE-ProRule" id="PRU00047"/>
    </source>
</evidence>
<dbReference type="SUPFAM" id="SSF54197">
    <property type="entry name" value="HIT-like"/>
    <property type="match status" value="1"/>
</dbReference>
<feature type="domain" description="CCHC-type" evidence="7">
    <location>
        <begin position="364"/>
        <end position="379"/>
    </location>
</feature>
<dbReference type="GO" id="GO:0071014">
    <property type="term" value="C:post-mRNA release spliceosomal complex"/>
    <property type="evidence" value="ECO:0007669"/>
    <property type="project" value="TreeGrafter"/>
</dbReference>
<keyword evidence="1" id="KW-0507">mRNA processing</keyword>
<dbReference type="PROSITE" id="PS50158">
    <property type="entry name" value="ZF_CCHC"/>
    <property type="match status" value="3"/>
</dbReference>
<dbReference type="GO" id="GO:0000398">
    <property type="term" value="P:mRNA splicing, via spliceosome"/>
    <property type="evidence" value="ECO:0007669"/>
    <property type="project" value="TreeGrafter"/>
</dbReference>
<dbReference type="InterPro" id="IPR040194">
    <property type="entry name" value="Cwf19-like"/>
</dbReference>
<name>A0A0C3MLJ8_9AGAM</name>
<dbReference type="Pfam" id="PF04677">
    <property type="entry name" value="CwfJ_C_1"/>
    <property type="match status" value="1"/>
</dbReference>
<reference evidence="8 9" key="1">
    <citation type="submission" date="2014-04" db="EMBL/GenBank/DDBJ databases">
        <authorList>
            <consortium name="DOE Joint Genome Institute"/>
            <person name="Kuo A."/>
            <person name="Girlanda M."/>
            <person name="Perotto S."/>
            <person name="Kohler A."/>
            <person name="Nagy L.G."/>
            <person name="Floudas D."/>
            <person name="Copeland A."/>
            <person name="Barry K.W."/>
            <person name="Cichocki N."/>
            <person name="Veneault-Fourrey C."/>
            <person name="LaButti K."/>
            <person name="Lindquist E.A."/>
            <person name="Lipzen A."/>
            <person name="Lundell T."/>
            <person name="Morin E."/>
            <person name="Murat C."/>
            <person name="Sun H."/>
            <person name="Tunlid A."/>
            <person name="Henrissat B."/>
            <person name="Grigoriev I.V."/>
            <person name="Hibbett D.S."/>
            <person name="Martin F."/>
            <person name="Nordberg H.P."/>
            <person name="Cantor M.N."/>
            <person name="Hua S.X."/>
        </authorList>
    </citation>
    <scope>NUCLEOTIDE SEQUENCE [LARGE SCALE GENOMIC DNA]</scope>
    <source>
        <strain evidence="8 9">MUT 4182</strain>
    </source>
</reference>
<evidence type="ECO:0000256" key="3">
    <source>
        <dbReference type="ARBA" id="ARBA00022771"/>
    </source>
</evidence>
<proteinExistence type="predicted"/>
<dbReference type="Proteomes" id="UP000054248">
    <property type="component" value="Unassembled WGS sequence"/>
</dbReference>
<dbReference type="Pfam" id="PF04676">
    <property type="entry name" value="CwfJ_C_2"/>
    <property type="match status" value="1"/>
</dbReference>
<keyword evidence="2" id="KW-0479">Metal-binding</keyword>
<sequence length="658" mass="71159">MSSPPAVKVLAVGSAFGSITNLFAKVKTINAKHGPFELLLCTGDFFGPPGAANESEEVDALLNGQLEVPIPSYIMQGDFPLPQKVVAKLGQNNGQLCANLFLMGKSNLLVTSHGLRVGIFGGTYDPEGFNLPLPEDVHPLSVASFDSHMLKSFLANPLLPQEGQPSASTSFSAAKNGHNQYIDILMTHEWPAGIAQHCTLPLPDPGSPNWGAQPLQALARLRPRYHFASGGGPQPIFWERQPYVWDEDSRVSRFVSLGAFGGPEPEAGKKKERWFYAFSIAPQTEPSQPQPRPANATPSPFASRGSKRELDAGGGDNFIWGNDAKRTKPPPGYACKICQSSGHFIKDCPQKGAGENVPPENYVCKICNQPGHYVKHCPEKNAVGDTGGKKPPPGYVCRACGSEEHYIKDCPSASARSQGGERGDRRKEIGPDECWFCLSNPRVTKHLIVSIGSECYVTAPKGQLPPTDGTGPTQVPGGGHVLIIPISHYPTLQSVPSDLVIPIISEMERYKSALRSTYEKYGAVPVVFEVARLTGKGGHAHVQVVPVPVELGDKVEEQFQRDGGANGMDWEADADAALEHASRSGENYFKVDLPDGRKMVHIMKPGRQFNLQFGRIVLANLLGLKDRADWKACTSSDEAEKKDASHLKTAFASFDPSL</sequence>
<dbReference type="AlphaFoldDB" id="A0A0C3MLJ8"/>
<dbReference type="Gene3D" id="4.10.60.10">
    <property type="entry name" value="Zinc finger, CCHC-type"/>
    <property type="match status" value="3"/>
</dbReference>
<dbReference type="GO" id="GO:0061632">
    <property type="term" value="F:RNA lariat debranching enzyme activator activity"/>
    <property type="evidence" value="ECO:0007669"/>
    <property type="project" value="TreeGrafter"/>
</dbReference>
<dbReference type="PANTHER" id="PTHR12072:SF4">
    <property type="entry name" value="CWF19-LIKE PROTEIN 1"/>
    <property type="match status" value="1"/>
</dbReference>
<dbReference type="InterPro" id="IPR006768">
    <property type="entry name" value="Cwf19-like_C_dom-1"/>
</dbReference>
<evidence type="ECO:0000256" key="6">
    <source>
        <dbReference type="SAM" id="MobiDB-lite"/>
    </source>
</evidence>
<dbReference type="HOGENOM" id="CLU_019955_2_0_1"/>
<dbReference type="CDD" id="cd07380">
    <property type="entry name" value="MPP_CWF19_N"/>
    <property type="match status" value="1"/>
</dbReference>
<accession>A0A0C3MLJ8</accession>
<dbReference type="InterPro" id="IPR001878">
    <property type="entry name" value="Znf_CCHC"/>
</dbReference>
<feature type="region of interest" description="Disordered" evidence="6">
    <location>
        <begin position="282"/>
        <end position="324"/>
    </location>
</feature>
<evidence type="ECO:0000259" key="7">
    <source>
        <dbReference type="PROSITE" id="PS50158"/>
    </source>
</evidence>
<keyword evidence="9" id="KW-1185">Reference proteome</keyword>
<dbReference type="SMART" id="SM00343">
    <property type="entry name" value="ZnF_C2HC"/>
    <property type="match status" value="3"/>
</dbReference>
<evidence type="ECO:0000256" key="4">
    <source>
        <dbReference type="ARBA" id="ARBA00022833"/>
    </source>
</evidence>
<dbReference type="InterPro" id="IPR025829">
    <property type="entry name" value="Zn_knuckle_CX2CX3GHX4C"/>
</dbReference>
<reference evidence="9" key="2">
    <citation type="submission" date="2015-01" db="EMBL/GenBank/DDBJ databases">
        <title>Evolutionary Origins and Diversification of the Mycorrhizal Mutualists.</title>
        <authorList>
            <consortium name="DOE Joint Genome Institute"/>
            <consortium name="Mycorrhizal Genomics Consortium"/>
            <person name="Kohler A."/>
            <person name="Kuo A."/>
            <person name="Nagy L.G."/>
            <person name="Floudas D."/>
            <person name="Copeland A."/>
            <person name="Barry K.W."/>
            <person name="Cichocki N."/>
            <person name="Veneault-Fourrey C."/>
            <person name="LaButti K."/>
            <person name="Lindquist E.A."/>
            <person name="Lipzen A."/>
            <person name="Lundell T."/>
            <person name="Morin E."/>
            <person name="Murat C."/>
            <person name="Riley R."/>
            <person name="Ohm R."/>
            <person name="Sun H."/>
            <person name="Tunlid A."/>
            <person name="Henrissat B."/>
            <person name="Grigoriev I.V."/>
            <person name="Hibbett D.S."/>
            <person name="Martin F."/>
        </authorList>
    </citation>
    <scope>NUCLEOTIDE SEQUENCE [LARGE SCALE GENOMIC DNA]</scope>
    <source>
        <strain evidence="9">MUT 4182</strain>
    </source>
</reference>
<dbReference type="EMBL" id="KN822942">
    <property type="protein sequence ID" value="KIO34577.1"/>
    <property type="molecule type" value="Genomic_DNA"/>
</dbReference>
<dbReference type="GO" id="GO:0003676">
    <property type="term" value="F:nucleic acid binding"/>
    <property type="evidence" value="ECO:0007669"/>
    <property type="project" value="InterPro"/>
</dbReference>
<organism evidence="8 9">
    <name type="scientific">Tulasnella calospora MUT 4182</name>
    <dbReference type="NCBI Taxonomy" id="1051891"/>
    <lineage>
        <taxon>Eukaryota</taxon>
        <taxon>Fungi</taxon>
        <taxon>Dikarya</taxon>
        <taxon>Basidiomycota</taxon>
        <taxon>Agaricomycotina</taxon>
        <taxon>Agaricomycetes</taxon>
        <taxon>Cantharellales</taxon>
        <taxon>Tulasnellaceae</taxon>
        <taxon>Tulasnella</taxon>
    </lineage>
</organism>
<evidence type="ECO:0000256" key="2">
    <source>
        <dbReference type="ARBA" id="ARBA00022723"/>
    </source>
</evidence>
<feature type="domain" description="CCHC-type" evidence="7">
    <location>
        <begin position="397"/>
        <end position="412"/>
    </location>
</feature>
<dbReference type="GO" id="GO:0008270">
    <property type="term" value="F:zinc ion binding"/>
    <property type="evidence" value="ECO:0007669"/>
    <property type="project" value="UniProtKB-KW"/>
</dbReference>
<evidence type="ECO:0000313" key="9">
    <source>
        <dbReference type="Proteomes" id="UP000054248"/>
    </source>
</evidence>
<dbReference type="Gene3D" id="3.30.428.10">
    <property type="entry name" value="HIT-like"/>
    <property type="match status" value="1"/>
</dbReference>
<dbReference type="InterPro" id="IPR036875">
    <property type="entry name" value="Znf_CCHC_sf"/>
</dbReference>
<dbReference type="Pfam" id="PF13696">
    <property type="entry name" value="zf-CCHC_2"/>
    <property type="match status" value="3"/>
</dbReference>
<keyword evidence="4" id="KW-0862">Zinc</keyword>
<gene>
    <name evidence="8" type="ORF">M407DRAFT_209806</name>
</gene>
<dbReference type="OrthoDB" id="444325at2759"/>
<feature type="domain" description="CCHC-type" evidence="7">
    <location>
        <begin position="335"/>
        <end position="350"/>
    </location>
</feature>
<dbReference type="STRING" id="1051891.A0A0C3MLJ8"/>
<evidence type="ECO:0000313" key="8">
    <source>
        <dbReference type="EMBL" id="KIO34577.1"/>
    </source>
</evidence>
<dbReference type="InterPro" id="IPR006767">
    <property type="entry name" value="Cwf19-like_C_dom-2"/>
</dbReference>
<protein>
    <recommendedName>
        <fullName evidence="7">CCHC-type domain-containing protein</fullName>
    </recommendedName>
</protein>